<dbReference type="PATRIC" id="fig|29343.3.peg.1320"/>
<dbReference type="CDD" id="cd02223">
    <property type="entry name" value="cupin_Bh2720-like"/>
    <property type="match status" value="1"/>
</dbReference>
<reference evidence="3" key="1">
    <citation type="submission" date="2014-07" db="EMBL/GenBank/DDBJ databases">
        <authorList>
            <person name="Wibberg D."/>
        </authorList>
    </citation>
    <scope>NUCLEOTIDE SEQUENCE [LARGE SCALE GENOMIC DNA]</scope>
    <source>
        <strain evidence="3">DG5</strain>
    </source>
</reference>
<proteinExistence type="predicted"/>
<dbReference type="SUPFAM" id="SSF51182">
    <property type="entry name" value="RmlC-like cupins"/>
    <property type="match status" value="1"/>
</dbReference>
<evidence type="ECO:0000313" key="3">
    <source>
        <dbReference type="Proteomes" id="UP000032431"/>
    </source>
</evidence>
<dbReference type="InterPro" id="IPR052538">
    <property type="entry name" value="Flavonoid_dioxygenase-like"/>
</dbReference>
<sequence>MSNSNDITYVLKDYGPRPLVLNIEKAAEQNNTFRTAIWTGSHLQVTLMSINVGEDIGIENHPNLDQFLRVEKGRGLVKMGYRRDDMNMQAEIAEDDAIIVPAGIWHNVINTGNEPLKLYSIYAPPQHPFGTVHVTKADAMAAEQNH</sequence>
<organism evidence="2 3">
    <name type="scientific">[Clostridium] cellulosi</name>
    <dbReference type="NCBI Taxonomy" id="29343"/>
    <lineage>
        <taxon>Bacteria</taxon>
        <taxon>Bacillati</taxon>
        <taxon>Bacillota</taxon>
        <taxon>Clostridia</taxon>
        <taxon>Eubacteriales</taxon>
        <taxon>Oscillospiraceae</taxon>
        <taxon>Oscillospiraceae incertae sedis</taxon>
    </lineage>
</organism>
<dbReference type="AlphaFoldDB" id="A0A078KPN4"/>
<dbReference type="Gene3D" id="2.60.120.10">
    <property type="entry name" value="Jelly Rolls"/>
    <property type="match status" value="1"/>
</dbReference>
<protein>
    <recommendedName>
        <fullName evidence="1">Cupin type-2 domain-containing protein</fullName>
    </recommendedName>
</protein>
<dbReference type="PANTHER" id="PTHR43346:SF1">
    <property type="entry name" value="QUERCETIN 2,3-DIOXYGENASE-RELATED"/>
    <property type="match status" value="1"/>
</dbReference>
<evidence type="ECO:0000259" key="1">
    <source>
        <dbReference type="Pfam" id="PF07883"/>
    </source>
</evidence>
<dbReference type="Proteomes" id="UP000032431">
    <property type="component" value="Chromosome I"/>
</dbReference>
<keyword evidence="3" id="KW-1185">Reference proteome</keyword>
<dbReference type="HOGENOM" id="CLU_090569_1_1_9"/>
<dbReference type="KEGG" id="ccel:CCDG5_1254"/>
<gene>
    <name evidence="2" type="primary">yrkC</name>
    <name evidence="2" type="ORF">CCDG5_1254</name>
</gene>
<dbReference type="InterPro" id="IPR011051">
    <property type="entry name" value="RmlC_Cupin_sf"/>
</dbReference>
<name>A0A078KPN4_9FIRM</name>
<dbReference type="EMBL" id="LM995447">
    <property type="protein sequence ID" value="CDZ24368.1"/>
    <property type="molecule type" value="Genomic_DNA"/>
</dbReference>
<evidence type="ECO:0000313" key="2">
    <source>
        <dbReference type="EMBL" id="CDZ24368.1"/>
    </source>
</evidence>
<accession>A0A078KPN4</accession>
<dbReference type="InterPro" id="IPR013096">
    <property type="entry name" value="Cupin_2"/>
</dbReference>
<dbReference type="PANTHER" id="PTHR43346">
    <property type="entry name" value="LIGAND BINDING DOMAIN PROTEIN, PUTATIVE (AFU_ORTHOLOGUE AFUA_6G14370)-RELATED"/>
    <property type="match status" value="1"/>
</dbReference>
<dbReference type="Pfam" id="PF07883">
    <property type="entry name" value="Cupin_2"/>
    <property type="match status" value="1"/>
</dbReference>
<dbReference type="STRING" id="29343.CCDG5_1254"/>
<dbReference type="InterPro" id="IPR014710">
    <property type="entry name" value="RmlC-like_jellyroll"/>
</dbReference>
<feature type="domain" description="Cupin type-2" evidence="1">
    <location>
        <begin position="47"/>
        <end position="122"/>
    </location>
</feature>